<evidence type="ECO:0000256" key="6">
    <source>
        <dbReference type="SAM" id="Phobius"/>
    </source>
</evidence>
<dbReference type="AlphaFoldDB" id="F5Y349"/>
<accession>F5Y349</accession>
<comment type="similarity">
    <text evidence="2">Belongs to the GtrA family.</text>
</comment>
<dbReference type="PANTHER" id="PTHR38459:SF1">
    <property type="entry name" value="PROPHAGE BACTOPRENOL-LINKED GLUCOSE TRANSLOCASE HOMOLOG"/>
    <property type="match status" value="1"/>
</dbReference>
<dbReference type="HOGENOM" id="CLU_1905008_0_0_4"/>
<dbReference type="GO" id="GO:0000271">
    <property type="term" value="P:polysaccharide biosynthetic process"/>
    <property type="evidence" value="ECO:0007669"/>
    <property type="project" value="InterPro"/>
</dbReference>
<evidence type="ECO:0000256" key="2">
    <source>
        <dbReference type="ARBA" id="ARBA00009399"/>
    </source>
</evidence>
<keyword evidence="4 6" id="KW-1133">Transmembrane helix</keyword>
<evidence type="ECO:0000313" key="8">
    <source>
        <dbReference type="EMBL" id="AEG94929.1"/>
    </source>
</evidence>
<evidence type="ECO:0000313" key="9">
    <source>
        <dbReference type="Proteomes" id="UP000008385"/>
    </source>
</evidence>
<dbReference type="eggNOG" id="COG2246">
    <property type="taxonomic scope" value="Bacteria"/>
</dbReference>
<evidence type="ECO:0000256" key="4">
    <source>
        <dbReference type="ARBA" id="ARBA00022989"/>
    </source>
</evidence>
<evidence type="ECO:0000259" key="7">
    <source>
        <dbReference type="Pfam" id="PF04138"/>
    </source>
</evidence>
<gene>
    <name evidence="8" type="ordered locus">Rta_38120</name>
</gene>
<dbReference type="EMBL" id="CP000245">
    <property type="protein sequence ID" value="AEG94929.1"/>
    <property type="molecule type" value="Genomic_DNA"/>
</dbReference>
<feature type="domain" description="GtrA/DPMS transmembrane" evidence="7">
    <location>
        <begin position="15"/>
        <end position="127"/>
    </location>
</feature>
<proteinExistence type="inferred from homology"/>
<dbReference type="KEGG" id="rta:Rta_38120"/>
<keyword evidence="9" id="KW-1185">Reference proteome</keyword>
<keyword evidence="3 6" id="KW-0812">Transmembrane</keyword>
<feature type="transmembrane region" description="Helical" evidence="6">
    <location>
        <begin position="76"/>
        <end position="96"/>
    </location>
</feature>
<dbReference type="Pfam" id="PF04138">
    <property type="entry name" value="GtrA_DPMS_TM"/>
    <property type="match status" value="1"/>
</dbReference>
<dbReference type="Proteomes" id="UP000008385">
    <property type="component" value="Chromosome"/>
</dbReference>
<dbReference type="PANTHER" id="PTHR38459">
    <property type="entry name" value="PROPHAGE BACTOPRENOL-LINKED GLUCOSE TRANSLOCASE HOMOLOG"/>
    <property type="match status" value="1"/>
</dbReference>
<keyword evidence="5 6" id="KW-0472">Membrane</keyword>
<dbReference type="STRING" id="365046.Rta_38120"/>
<dbReference type="GO" id="GO:0005886">
    <property type="term" value="C:plasma membrane"/>
    <property type="evidence" value="ECO:0007669"/>
    <property type="project" value="TreeGrafter"/>
</dbReference>
<evidence type="ECO:0000256" key="5">
    <source>
        <dbReference type="ARBA" id="ARBA00023136"/>
    </source>
</evidence>
<protein>
    <submittedName>
        <fullName evidence="8">Candidate membrane protein</fullName>
    </submittedName>
</protein>
<feature type="transmembrane region" description="Helical" evidence="6">
    <location>
        <begin position="40"/>
        <end position="64"/>
    </location>
</feature>
<evidence type="ECO:0000256" key="1">
    <source>
        <dbReference type="ARBA" id="ARBA00004141"/>
    </source>
</evidence>
<dbReference type="InterPro" id="IPR007267">
    <property type="entry name" value="GtrA_DPMS_TM"/>
</dbReference>
<feature type="transmembrane region" description="Helical" evidence="6">
    <location>
        <begin position="12"/>
        <end position="34"/>
    </location>
</feature>
<dbReference type="InterPro" id="IPR051401">
    <property type="entry name" value="GtrA_CellWall_Glycosyl"/>
</dbReference>
<evidence type="ECO:0000256" key="3">
    <source>
        <dbReference type="ARBA" id="ARBA00022692"/>
    </source>
</evidence>
<sequence>MGGGLPRLARQALGYLMTGGLAAVVDIGGFHLLAPQFSGVLWPAVLSFLVAAVVNYTLSSLWVYRRQWRSLRRAALFLLFACVGLAINAGVTWAIAGALPVHPTLAKVGGVGIAFVANFLMNTFIVFRAGDDR</sequence>
<feature type="transmembrane region" description="Helical" evidence="6">
    <location>
        <begin position="108"/>
        <end position="127"/>
    </location>
</feature>
<reference evidence="9" key="1">
    <citation type="submission" date="2006-01" db="EMBL/GenBank/DDBJ databases">
        <title>Genome of the cyst-dividing bacterium Ramlibacter tataouinensis.</title>
        <authorList>
            <person name="Barakat M."/>
            <person name="Ortet P."/>
            <person name="De Luca G."/>
            <person name="Jourlin-Castelli C."/>
            <person name="Ansaldi M."/>
            <person name="Py B."/>
            <person name="Fichant G."/>
            <person name="Coutinho P."/>
            <person name="Voulhoux R."/>
            <person name="Bastien O."/>
            <person name="Roy S."/>
            <person name="Marechal E."/>
            <person name="Henrissat B."/>
            <person name="Quentin Y."/>
            <person name="Noirot P."/>
            <person name="Filloux A."/>
            <person name="Mejean V."/>
            <person name="DuBow M."/>
            <person name="Barras F."/>
            <person name="Heulin T."/>
        </authorList>
    </citation>
    <scope>NUCLEOTIDE SEQUENCE [LARGE SCALE GENOMIC DNA]</scope>
    <source>
        <strain evidence="9">ATCC BAA-407 / DSM 14655 / LMG 21543 / TTB310</strain>
    </source>
</reference>
<reference evidence="8 9" key="2">
    <citation type="journal article" date="2011" name="PLoS ONE">
        <title>The Cyst-Dividing Bacterium Ramlibacter tataouinensis TTB310 Genome Reveals a Well-Stocked Toolbox for Adaptation to a Desert Environment.</title>
        <authorList>
            <person name="De Luca G."/>
            <person name="Barakat M."/>
            <person name="Ortet P."/>
            <person name="Fochesato S."/>
            <person name="Jourlin-Castelli C."/>
            <person name="Ansaldi M."/>
            <person name="Py B."/>
            <person name="Fichant G."/>
            <person name="Coutinho P.M."/>
            <person name="Voulhoux R."/>
            <person name="Bastien O."/>
            <person name="Marechal E."/>
            <person name="Henrissat B."/>
            <person name="Quentin Y."/>
            <person name="Noirot P."/>
            <person name="Filloux A."/>
            <person name="Mejean V."/>
            <person name="Dubow M.S."/>
            <person name="Barras F."/>
            <person name="Barbe V."/>
            <person name="Weissenbach J."/>
            <person name="Mihalcescu I."/>
            <person name="Vermeglio A."/>
            <person name="Achouak W."/>
            <person name="Heulin T."/>
        </authorList>
    </citation>
    <scope>NUCLEOTIDE SEQUENCE [LARGE SCALE GENOMIC DNA]</scope>
    <source>
        <strain evidence="9">ATCC BAA-407 / DSM 14655 / LMG 21543 / TTB310</strain>
    </source>
</reference>
<organism evidence="8 9">
    <name type="scientific">Ramlibacter tataouinensis (strain ATCC BAA-407 / DSM 14655 / LMG 21543 / TTB310)</name>
    <dbReference type="NCBI Taxonomy" id="365046"/>
    <lineage>
        <taxon>Bacteria</taxon>
        <taxon>Pseudomonadati</taxon>
        <taxon>Pseudomonadota</taxon>
        <taxon>Betaproteobacteria</taxon>
        <taxon>Burkholderiales</taxon>
        <taxon>Comamonadaceae</taxon>
        <taxon>Ramlibacter</taxon>
    </lineage>
</organism>
<name>F5Y349_RAMTT</name>
<comment type="subcellular location">
    <subcellularLocation>
        <location evidence="1">Membrane</location>
        <topology evidence="1">Multi-pass membrane protein</topology>
    </subcellularLocation>
</comment>